<evidence type="ECO:0000256" key="1">
    <source>
        <dbReference type="SAM" id="MobiDB-lite"/>
    </source>
</evidence>
<dbReference type="Proteomes" id="UP000574390">
    <property type="component" value="Unassembled WGS sequence"/>
</dbReference>
<feature type="non-terminal residue" evidence="2">
    <location>
        <position position="1"/>
    </location>
</feature>
<feature type="compositionally biased region" description="Basic and acidic residues" evidence="1">
    <location>
        <begin position="11"/>
        <end position="21"/>
    </location>
</feature>
<evidence type="ECO:0000313" key="3">
    <source>
        <dbReference type="Proteomes" id="UP000574390"/>
    </source>
</evidence>
<comment type="caution">
    <text evidence="2">The sequence shown here is derived from an EMBL/GenBank/DDBJ whole genome shotgun (WGS) entry which is preliminary data.</text>
</comment>
<accession>A0A7J6RLI3</accession>
<keyword evidence="2" id="KW-0489">Methyltransferase</keyword>
<reference evidence="2 3" key="1">
    <citation type="submission" date="2020-04" db="EMBL/GenBank/DDBJ databases">
        <title>Perkinsus olseni comparative genomics.</title>
        <authorList>
            <person name="Bogema D.R."/>
        </authorList>
    </citation>
    <scope>NUCLEOTIDE SEQUENCE [LARGE SCALE GENOMIC DNA]</scope>
    <source>
        <strain evidence="2">ATCC PRA-205</strain>
    </source>
</reference>
<protein>
    <submittedName>
        <fullName evidence="2">FtsJ methyltransferase domain containing 1</fullName>
    </submittedName>
</protein>
<dbReference type="GO" id="GO:0032259">
    <property type="term" value="P:methylation"/>
    <property type="evidence" value="ECO:0007669"/>
    <property type="project" value="UniProtKB-KW"/>
</dbReference>
<sequence>GLEHGNPVIEVESRRPTDRRGLGHGSVEGAASGPMMRAKAPMKVTRELENTLLGKISSGDYLKEAWFTECGVPLKPHEVRLSKFADSDVLDRVVYHRTNAAWEREEGRVEVPRPKEDDNALEEIRRVVGLVEVPLGESILEINPASSTESVVECERVMRCELGTSTSSRLPDRHKEVVALLPSEATSETIDTILIARVPIQ</sequence>
<dbReference type="EMBL" id="JABANM010021130">
    <property type="protein sequence ID" value="KAF4721709.1"/>
    <property type="molecule type" value="Genomic_DNA"/>
</dbReference>
<keyword evidence="2" id="KW-0808">Transferase</keyword>
<organism evidence="2 3">
    <name type="scientific">Perkinsus olseni</name>
    <name type="common">Perkinsus atlanticus</name>
    <dbReference type="NCBI Taxonomy" id="32597"/>
    <lineage>
        <taxon>Eukaryota</taxon>
        <taxon>Sar</taxon>
        <taxon>Alveolata</taxon>
        <taxon>Perkinsozoa</taxon>
        <taxon>Perkinsea</taxon>
        <taxon>Perkinsida</taxon>
        <taxon>Perkinsidae</taxon>
        <taxon>Perkinsus</taxon>
    </lineage>
</organism>
<feature type="region of interest" description="Disordered" evidence="1">
    <location>
        <begin position="1"/>
        <end position="38"/>
    </location>
</feature>
<proteinExistence type="predicted"/>
<evidence type="ECO:0000313" key="2">
    <source>
        <dbReference type="EMBL" id="KAF4721709.1"/>
    </source>
</evidence>
<dbReference type="GO" id="GO:0008168">
    <property type="term" value="F:methyltransferase activity"/>
    <property type="evidence" value="ECO:0007669"/>
    <property type="project" value="UniProtKB-KW"/>
</dbReference>
<dbReference type="AlphaFoldDB" id="A0A7J6RLI3"/>
<gene>
    <name evidence="2" type="primary">FTSJD1_5</name>
    <name evidence="2" type="ORF">FOZ62_014526</name>
</gene>
<name>A0A7J6RLI3_PEROL</name>